<gene>
    <name evidence="9" type="ORF">LIER_08272</name>
</gene>
<evidence type="ECO:0000256" key="5">
    <source>
        <dbReference type="ARBA" id="ARBA00023163"/>
    </source>
</evidence>
<dbReference type="InterPro" id="IPR001005">
    <property type="entry name" value="SANT/Myb"/>
</dbReference>
<dbReference type="FunFam" id="1.10.10.60:FF:000002">
    <property type="entry name" value="Myb family transcription factor"/>
    <property type="match status" value="1"/>
</dbReference>
<comment type="caution">
    <text evidence="9">The sequence shown here is derived from an EMBL/GenBank/DDBJ whole genome shotgun (WGS) entry which is preliminary data.</text>
</comment>
<dbReference type="Gene3D" id="1.10.10.60">
    <property type="entry name" value="Homeodomain-like"/>
    <property type="match status" value="1"/>
</dbReference>
<evidence type="ECO:0000256" key="4">
    <source>
        <dbReference type="ARBA" id="ARBA00023015"/>
    </source>
</evidence>
<evidence type="ECO:0000313" key="10">
    <source>
        <dbReference type="Proteomes" id="UP001454036"/>
    </source>
</evidence>
<comment type="subcellular location">
    <subcellularLocation>
        <location evidence="1">Nucleus</location>
    </subcellularLocation>
</comment>
<dbReference type="InterPro" id="IPR006447">
    <property type="entry name" value="Myb_dom_plants"/>
</dbReference>
<dbReference type="GO" id="GO:0005634">
    <property type="term" value="C:nucleus"/>
    <property type="evidence" value="ECO:0007669"/>
    <property type="project" value="UniProtKB-SubCell"/>
</dbReference>
<keyword evidence="10" id="KW-1185">Reference proteome</keyword>
<dbReference type="InterPro" id="IPR009057">
    <property type="entry name" value="Homeodomain-like_sf"/>
</dbReference>
<keyword evidence="2" id="KW-0217">Developmental protein</keyword>
<accession>A0AAV3PBE6</accession>
<dbReference type="GO" id="GO:0000976">
    <property type="term" value="F:transcription cis-regulatory region binding"/>
    <property type="evidence" value="ECO:0007669"/>
    <property type="project" value="InterPro"/>
</dbReference>
<keyword evidence="4" id="KW-0805">Transcription regulation</keyword>
<sequence>MFLSSNPMSSSLSNFPDLSLQISPPSIPTCDLKYATFHHQVFVPKPCSIDRSSTTTTNSCSSESDLSQENATFNQEIIVRPFENQRYIEPTLSLGSNLLATHQNNPLIMHLPRNFQHYSPHIYGRDFKRNNSRMLNGGIMKRSVRAPRMRWTSTLHAHFVHAVQLLGGHERATPKSVLELMNVKDLTLAHVKSHLQMYRTVKGTEKSTGQGKTDLSLKGSSSSCEKSDSNPSLTPIDPMASHSLVQATLQNVQRVKQCSPAKDVWCSSSHEDASSYIKEDKLDASHNMPKKNNESLLDLEFTLGIPNWRSGHC</sequence>
<name>A0AAV3PBE6_LITER</name>
<dbReference type="InterPro" id="IPR044847">
    <property type="entry name" value="KAN_fam"/>
</dbReference>
<keyword evidence="3" id="KW-0221">Differentiation</keyword>
<evidence type="ECO:0000256" key="6">
    <source>
        <dbReference type="ARBA" id="ARBA00023242"/>
    </source>
</evidence>
<dbReference type="PANTHER" id="PTHR31496:SF25">
    <property type="entry name" value="TRANSCRIPTION FACTOR KAN3-RELATED"/>
    <property type="match status" value="1"/>
</dbReference>
<keyword evidence="6" id="KW-0539">Nucleus</keyword>
<dbReference type="GO" id="GO:0006355">
    <property type="term" value="P:regulation of DNA-templated transcription"/>
    <property type="evidence" value="ECO:0007669"/>
    <property type="project" value="InterPro"/>
</dbReference>
<evidence type="ECO:0000256" key="2">
    <source>
        <dbReference type="ARBA" id="ARBA00022473"/>
    </source>
</evidence>
<dbReference type="PANTHER" id="PTHR31496">
    <property type="entry name" value="TRANSCRIPTION FACTOR KAN2-RELATED"/>
    <property type="match status" value="1"/>
</dbReference>
<dbReference type="GO" id="GO:0010158">
    <property type="term" value="P:abaxial cell fate specification"/>
    <property type="evidence" value="ECO:0007669"/>
    <property type="project" value="InterPro"/>
</dbReference>
<feature type="domain" description="Myb-like" evidence="8">
    <location>
        <begin position="148"/>
        <end position="199"/>
    </location>
</feature>
<dbReference type="EMBL" id="BAABME010001330">
    <property type="protein sequence ID" value="GAA0148979.1"/>
    <property type="molecule type" value="Genomic_DNA"/>
</dbReference>
<dbReference type="Pfam" id="PF00249">
    <property type="entry name" value="Myb_DNA-binding"/>
    <property type="match status" value="1"/>
</dbReference>
<dbReference type="Proteomes" id="UP001454036">
    <property type="component" value="Unassembled WGS sequence"/>
</dbReference>
<keyword evidence="5" id="KW-0804">Transcription</keyword>
<dbReference type="AlphaFoldDB" id="A0AAV3PBE6"/>
<evidence type="ECO:0000313" key="9">
    <source>
        <dbReference type="EMBL" id="GAA0148979.1"/>
    </source>
</evidence>
<feature type="region of interest" description="Disordered" evidence="7">
    <location>
        <begin position="202"/>
        <end position="235"/>
    </location>
</feature>
<organism evidence="9 10">
    <name type="scientific">Lithospermum erythrorhizon</name>
    <name type="common">Purple gromwell</name>
    <name type="synonym">Lithospermum officinale var. erythrorhizon</name>
    <dbReference type="NCBI Taxonomy" id="34254"/>
    <lineage>
        <taxon>Eukaryota</taxon>
        <taxon>Viridiplantae</taxon>
        <taxon>Streptophyta</taxon>
        <taxon>Embryophyta</taxon>
        <taxon>Tracheophyta</taxon>
        <taxon>Spermatophyta</taxon>
        <taxon>Magnoliopsida</taxon>
        <taxon>eudicotyledons</taxon>
        <taxon>Gunneridae</taxon>
        <taxon>Pentapetalae</taxon>
        <taxon>asterids</taxon>
        <taxon>lamiids</taxon>
        <taxon>Boraginales</taxon>
        <taxon>Boraginaceae</taxon>
        <taxon>Boraginoideae</taxon>
        <taxon>Lithospermeae</taxon>
        <taxon>Lithospermum</taxon>
    </lineage>
</organism>
<reference evidence="9 10" key="1">
    <citation type="submission" date="2024-01" db="EMBL/GenBank/DDBJ databases">
        <title>The complete chloroplast genome sequence of Lithospermum erythrorhizon: insights into the phylogenetic relationship among Boraginaceae species and the maternal lineages of purple gromwells.</title>
        <authorList>
            <person name="Okada T."/>
            <person name="Watanabe K."/>
        </authorList>
    </citation>
    <scope>NUCLEOTIDE SEQUENCE [LARGE SCALE GENOMIC DNA]</scope>
</reference>
<protein>
    <submittedName>
        <fullName evidence="9">DNA-binding transcription factor</fullName>
    </submittedName>
</protein>
<feature type="compositionally biased region" description="Low complexity" evidence="7">
    <location>
        <begin position="216"/>
        <end position="232"/>
    </location>
</feature>
<evidence type="ECO:0000259" key="8">
    <source>
        <dbReference type="Pfam" id="PF00249"/>
    </source>
</evidence>
<evidence type="ECO:0000256" key="3">
    <source>
        <dbReference type="ARBA" id="ARBA00022782"/>
    </source>
</evidence>
<dbReference type="NCBIfam" id="TIGR01557">
    <property type="entry name" value="myb_SHAQKYF"/>
    <property type="match status" value="1"/>
</dbReference>
<dbReference type="SUPFAM" id="SSF46689">
    <property type="entry name" value="Homeodomain-like"/>
    <property type="match status" value="1"/>
</dbReference>
<proteinExistence type="predicted"/>
<keyword evidence="9" id="KW-0238">DNA-binding</keyword>
<evidence type="ECO:0000256" key="7">
    <source>
        <dbReference type="SAM" id="MobiDB-lite"/>
    </source>
</evidence>
<evidence type="ECO:0000256" key="1">
    <source>
        <dbReference type="ARBA" id="ARBA00004123"/>
    </source>
</evidence>